<evidence type="ECO:0000256" key="1">
    <source>
        <dbReference type="ARBA" id="ARBA00004651"/>
    </source>
</evidence>
<comment type="caution">
    <text evidence="9">The sequence shown here is derived from an EMBL/GenBank/DDBJ whole genome shotgun (WGS) entry which is preliminary data.</text>
</comment>
<evidence type="ECO:0000313" key="10">
    <source>
        <dbReference type="Proteomes" id="UP000265750"/>
    </source>
</evidence>
<evidence type="ECO:0000256" key="2">
    <source>
        <dbReference type="ARBA" id="ARBA00022448"/>
    </source>
</evidence>
<comment type="similarity">
    <text evidence="7">Belongs to the binding-protein-dependent transport system permease family.</text>
</comment>
<reference evidence="10" key="1">
    <citation type="submission" date="2018-09" db="EMBL/GenBank/DDBJ databases">
        <authorList>
            <person name="Tuo L."/>
        </authorList>
    </citation>
    <scope>NUCLEOTIDE SEQUENCE [LARGE SCALE GENOMIC DNA]</scope>
    <source>
        <strain evidence="10">M2BS4Y-1</strain>
    </source>
</reference>
<feature type="transmembrane region" description="Helical" evidence="7">
    <location>
        <begin position="183"/>
        <end position="200"/>
    </location>
</feature>
<organism evidence="9 10">
    <name type="scientific">Aureimonas flava</name>
    <dbReference type="NCBI Taxonomy" id="2320271"/>
    <lineage>
        <taxon>Bacteria</taxon>
        <taxon>Pseudomonadati</taxon>
        <taxon>Pseudomonadota</taxon>
        <taxon>Alphaproteobacteria</taxon>
        <taxon>Hyphomicrobiales</taxon>
        <taxon>Aurantimonadaceae</taxon>
        <taxon>Aureimonas</taxon>
    </lineage>
</organism>
<evidence type="ECO:0000313" key="9">
    <source>
        <dbReference type="EMBL" id="RIY02834.1"/>
    </source>
</evidence>
<sequence>MIKMISARLGQMLLTMAVVTFVLFAIFDSDQFRRQVATAELGGFGMATLSEDGYQKWLESKGLTQPFFVRYVDWIGHVATGDLGRSMQKNVAVSTLLGERLRATGTLAFFVFLFMIPISLTLGALAGMREGSLLDRVISQFCVLTTSIPQVATAVVLTVVLGLGLGWVPTKASMAGGFNPVDLVLPVLTLLLYDIGYVARMTRASMAEVMTSHYIRTALLKGIPYSRVIIDHALRNALIVPFTLIFLQLNWLLSQVVVVEVFFQYNGFGRMLYDAAMYGDVEVIQAATLVAVAVAVISQLLSDIGYILLNPRVRLK</sequence>
<proteinExistence type="inferred from homology"/>
<dbReference type="GO" id="GO:0055085">
    <property type="term" value="P:transmembrane transport"/>
    <property type="evidence" value="ECO:0007669"/>
    <property type="project" value="InterPro"/>
</dbReference>
<dbReference type="GO" id="GO:0005886">
    <property type="term" value="C:plasma membrane"/>
    <property type="evidence" value="ECO:0007669"/>
    <property type="project" value="UniProtKB-SubCell"/>
</dbReference>
<dbReference type="Proteomes" id="UP000265750">
    <property type="component" value="Unassembled WGS sequence"/>
</dbReference>
<accession>A0A3A1WR46</accession>
<feature type="transmembrane region" description="Helical" evidence="7">
    <location>
        <begin position="237"/>
        <end position="263"/>
    </location>
</feature>
<feature type="transmembrane region" description="Helical" evidence="7">
    <location>
        <begin position="283"/>
        <end position="309"/>
    </location>
</feature>
<dbReference type="InterPro" id="IPR000515">
    <property type="entry name" value="MetI-like"/>
</dbReference>
<dbReference type="RefSeq" id="WP_119538911.1">
    <property type="nucleotide sequence ID" value="NZ_QYRN01000002.1"/>
</dbReference>
<dbReference type="PROSITE" id="PS50928">
    <property type="entry name" value="ABC_TM1"/>
    <property type="match status" value="1"/>
</dbReference>
<protein>
    <submittedName>
        <fullName evidence="9">ABC transporter permease</fullName>
    </submittedName>
</protein>
<feature type="transmembrane region" description="Helical" evidence="7">
    <location>
        <begin position="138"/>
        <end position="163"/>
    </location>
</feature>
<dbReference type="SUPFAM" id="SSF161098">
    <property type="entry name" value="MetI-like"/>
    <property type="match status" value="1"/>
</dbReference>
<feature type="transmembrane region" description="Helical" evidence="7">
    <location>
        <begin position="107"/>
        <end position="126"/>
    </location>
</feature>
<dbReference type="Pfam" id="PF00528">
    <property type="entry name" value="BPD_transp_1"/>
    <property type="match status" value="1"/>
</dbReference>
<keyword evidence="6 7" id="KW-0472">Membrane</keyword>
<dbReference type="AlphaFoldDB" id="A0A3A1WR46"/>
<gene>
    <name evidence="9" type="ORF">D3218_04155</name>
</gene>
<dbReference type="CDD" id="cd06261">
    <property type="entry name" value="TM_PBP2"/>
    <property type="match status" value="1"/>
</dbReference>
<evidence type="ECO:0000256" key="4">
    <source>
        <dbReference type="ARBA" id="ARBA00022692"/>
    </source>
</evidence>
<dbReference type="PANTHER" id="PTHR43163">
    <property type="entry name" value="DIPEPTIDE TRANSPORT SYSTEM PERMEASE PROTEIN DPPB-RELATED"/>
    <property type="match status" value="1"/>
</dbReference>
<evidence type="ECO:0000259" key="8">
    <source>
        <dbReference type="PROSITE" id="PS50928"/>
    </source>
</evidence>
<evidence type="ECO:0000256" key="6">
    <source>
        <dbReference type="ARBA" id="ARBA00023136"/>
    </source>
</evidence>
<keyword evidence="2 7" id="KW-0813">Transport</keyword>
<feature type="domain" description="ABC transmembrane type-1" evidence="8">
    <location>
        <begin position="101"/>
        <end position="302"/>
    </location>
</feature>
<keyword evidence="3" id="KW-1003">Cell membrane</keyword>
<name>A0A3A1WR46_9HYPH</name>
<dbReference type="EMBL" id="QYRN01000002">
    <property type="protein sequence ID" value="RIY02834.1"/>
    <property type="molecule type" value="Genomic_DNA"/>
</dbReference>
<dbReference type="Gene3D" id="1.10.3720.10">
    <property type="entry name" value="MetI-like"/>
    <property type="match status" value="1"/>
</dbReference>
<comment type="subcellular location">
    <subcellularLocation>
        <location evidence="1 7">Cell membrane</location>
        <topology evidence="1 7">Multi-pass membrane protein</topology>
    </subcellularLocation>
</comment>
<evidence type="ECO:0000256" key="5">
    <source>
        <dbReference type="ARBA" id="ARBA00022989"/>
    </source>
</evidence>
<keyword evidence="10" id="KW-1185">Reference proteome</keyword>
<dbReference type="PANTHER" id="PTHR43163:SF3">
    <property type="entry name" value="PEPTIDE ABC TRANSPORTER PERMEASE PROTEIN"/>
    <property type="match status" value="1"/>
</dbReference>
<dbReference type="OrthoDB" id="9805855at2"/>
<dbReference type="InterPro" id="IPR035906">
    <property type="entry name" value="MetI-like_sf"/>
</dbReference>
<evidence type="ECO:0000256" key="7">
    <source>
        <dbReference type="RuleBase" id="RU363032"/>
    </source>
</evidence>
<evidence type="ECO:0000256" key="3">
    <source>
        <dbReference type="ARBA" id="ARBA00022475"/>
    </source>
</evidence>
<keyword evidence="5 7" id="KW-1133">Transmembrane helix</keyword>
<keyword evidence="4 7" id="KW-0812">Transmembrane</keyword>